<dbReference type="EMBL" id="LHYG01000012">
    <property type="protein sequence ID" value="KXB06169.1"/>
    <property type="molecule type" value="Genomic_DNA"/>
</dbReference>
<organism evidence="1 2">
    <name type="scientific">candidate division MSBL1 archaeon SCGC-AAA382F02</name>
    <dbReference type="NCBI Taxonomy" id="1698282"/>
    <lineage>
        <taxon>Archaea</taxon>
        <taxon>Methanobacteriati</taxon>
        <taxon>Methanobacteriota</taxon>
        <taxon>candidate division MSBL1</taxon>
    </lineage>
</organism>
<keyword evidence="2" id="KW-1185">Reference proteome</keyword>
<proteinExistence type="predicted"/>
<comment type="caution">
    <text evidence="1">The sequence shown here is derived from an EMBL/GenBank/DDBJ whole genome shotgun (WGS) entry which is preliminary data.</text>
</comment>
<reference evidence="1 2" key="1">
    <citation type="journal article" date="2016" name="Sci. Rep.">
        <title>Metabolic traits of an uncultured archaeal lineage -MSBL1- from brine pools of the Red Sea.</title>
        <authorList>
            <person name="Mwirichia R."/>
            <person name="Alam I."/>
            <person name="Rashid M."/>
            <person name="Vinu M."/>
            <person name="Ba-Alawi W."/>
            <person name="Anthony Kamau A."/>
            <person name="Kamanda Ngugi D."/>
            <person name="Goker M."/>
            <person name="Klenk H.P."/>
            <person name="Bajic V."/>
            <person name="Stingl U."/>
        </authorList>
    </citation>
    <scope>NUCLEOTIDE SEQUENCE [LARGE SCALE GENOMIC DNA]</scope>
    <source>
        <strain evidence="1">SCGC-AAA382F02</strain>
    </source>
</reference>
<sequence length="77" mass="9242">MPCRVGITTRPEKRRREWENKVIGLKNWRIIGKHQSRKKAQEHEDSYARQHGCGAMHGGRWGSGMYYVYRFDYTRTK</sequence>
<evidence type="ECO:0000313" key="1">
    <source>
        <dbReference type="EMBL" id="KXB06169.1"/>
    </source>
</evidence>
<evidence type="ECO:0008006" key="3">
    <source>
        <dbReference type="Google" id="ProtNLM"/>
    </source>
</evidence>
<name>A0A133VIB0_9EURY</name>
<dbReference type="Proteomes" id="UP000070491">
    <property type="component" value="Unassembled WGS sequence"/>
</dbReference>
<accession>A0A133VIB0</accession>
<evidence type="ECO:0000313" key="2">
    <source>
        <dbReference type="Proteomes" id="UP000070491"/>
    </source>
</evidence>
<gene>
    <name evidence="1" type="ORF">AKJ53_01125</name>
</gene>
<dbReference type="AlphaFoldDB" id="A0A133VIB0"/>
<protein>
    <recommendedName>
        <fullName evidence="3">GIY-YIG domain-containing protein</fullName>
    </recommendedName>
</protein>